<organism evidence="2 3">
    <name type="scientific">Microctonus aethiopoides</name>
    <dbReference type="NCBI Taxonomy" id="144406"/>
    <lineage>
        <taxon>Eukaryota</taxon>
        <taxon>Metazoa</taxon>
        <taxon>Ecdysozoa</taxon>
        <taxon>Arthropoda</taxon>
        <taxon>Hexapoda</taxon>
        <taxon>Insecta</taxon>
        <taxon>Pterygota</taxon>
        <taxon>Neoptera</taxon>
        <taxon>Endopterygota</taxon>
        <taxon>Hymenoptera</taxon>
        <taxon>Apocrita</taxon>
        <taxon>Ichneumonoidea</taxon>
        <taxon>Braconidae</taxon>
        <taxon>Euphorinae</taxon>
        <taxon>Microctonus</taxon>
    </lineage>
</organism>
<comment type="caution">
    <text evidence="2">The sequence shown here is derived from an EMBL/GenBank/DDBJ whole genome shotgun (WGS) entry which is preliminary data.</text>
</comment>
<feature type="compositionally biased region" description="Polar residues" evidence="1">
    <location>
        <begin position="392"/>
        <end position="402"/>
    </location>
</feature>
<evidence type="ECO:0000313" key="3">
    <source>
        <dbReference type="Proteomes" id="UP001168990"/>
    </source>
</evidence>
<dbReference type="Proteomes" id="UP001168990">
    <property type="component" value="Unassembled WGS sequence"/>
</dbReference>
<proteinExistence type="predicted"/>
<dbReference type="EMBL" id="JAQQBS010000001">
    <property type="protein sequence ID" value="KAK0177196.1"/>
    <property type="molecule type" value="Genomic_DNA"/>
</dbReference>
<name>A0AA39FX77_9HYME</name>
<dbReference type="AlphaFoldDB" id="A0AA39FX77"/>
<feature type="region of interest" description="Disordered" evidence="1">
    <location>
        <begin position="377"/>
        <end position="405"/>
    </location>
</feature>
<evidence type="ECO:0000256" key="1">
    <source>
        <dbReference type="SAM" id="MobiDB-lite"/>
    </source>
</evidence>
<feature type="region of interest" description="Disordered" evidence="1">
    <location>
        <begin position="62"/>
        <end position="96"/>
    </location>
</feature>
<feature type="compositionally biased region" description="Basic and acidic residues" evidence="1">
    <location>
        <begin position="62"/>
        <end position="73"/>
    </location>
</feature>
<feature type="compositionally biased region" description="Basic and acidic residues" evidence="1">
    <location>
        <begin position="9"/>
        <end position="25"/>
    </location>
</feature>
<keyword evidence="3" id="KW-1185">Reference proteome</keyword>
<gene>
    <name evidence="2" type="ORF">PV328_001273</name>
</gene>
<evidence type="ECO:0000313" key="2">
    <source>
        <dbReference type="EMBL" id="KAK0177196.1"/>
    </source>
</evidence>
<reference evidence="2" key="2">
    <citation type="submission" date="2023-03" db="EMBL/GenBank/DDBJ databases">
        <authorList>
            <person name="Inwood S.N."/>
            <person name="Skelly J.G."/>
            <person name="Guhlin J."/>
            <person name="Harrop T.W.R."/>
            <person name="Goldson S.G."/>
            <person name="Dearden P.K."/>
        </authorList>
    </citation>
    <scope>NUCLEOTIDE SEQUENCE</scope>
    <source>
        <strain evidence="2">Irish</strain>
        <tissue evidence="2">Whole body</tissue>
    </source>
</reference>
<sequence length="439" mass="48235">MIINKSSGVKREFSRSDRRNAEKRPNSNDIVEVLWDEKVITGKILHRSTNRNLEKLIVSEHEELKEPTKKQTSSEHINSGSKDNESVIESPHGINGTLNTDLVNEEPNCAFGSSIPVTAESITALGMISSLMKERFGTMSKMRLMENIDVWISLPKRRNADISKAGKERNEEILKLPDLNNYSSDDETNIKENGEKDKNANAINYCENCAKCICRSWAALVTPEIIGFINVMSASLNEKNSPSTALLRQEEFKVLCPKTDIFITETNKKWAIAQSNNKARSLIINIALCLVSAEKLAVEYGTSKCSPVSGAKSPELVVGASQQTQQTQEVSVAHVLQPASISAQNQPSAAHVPQPASIAAQNQPSAAYVPQPASIAAQNQPSAAHVPHPPSIATQQQPSATHIPQPASIAAHETSLTYSQLTWPQINYIYTMQSWVKKY</sequence>
<reference evidence="2" key="1">
    <citation type="journal article" date="2023" name="bioRxiv">
        <title>Scaffold-level genome assemblies of two parasitoid biocontrol wasps reveal the parthenogenesis mechanism and an associated novel virus.</title>
        <authorList>
            <person name="Inwood S."/>
            <person name="Skelly J."/>
            <person name="Guhlin J."/>
            <person name="Harrop T."/>
            <person name="Goldson S."/>
            <person name="Dearden P."/>
        </authorList>
    </citation>
    <scope>NUCLEOTIDE SEQUENCE</scope>
    <source>
        <strain evidence="2">Irish</strain>
        <tissue evidence="2">Whole body</tissue>
    </source>
</reference>
<feature type="region of interest" description="Disordered" evidence="1">
    <location>
        <begin position="1"/>
        <end position="25"/>
    </location>
</feature>
<accession>A0AA39FX77</accession>
<protein>
    <submittedName>
        <fullName evidence="2">Uncharacterized protein</fullName>
    </submittedName>
</protein>